<dbReference type="Pfam" id="PF15251">
    <property type="entry name" value="TAPR1-like"/>
    <property type="match status" value="1"/>
</dbReference>
<reference evidence="3 4" key="1">
    <citation type="submission" date="2019-01" db="EMBL/GenBank/DDBJ databases">
        <title>Draft Genome Sequencing of Zygosaccharomyces mellis Ca-7.</title>
        <authorList>
            <person name="Shiwa Y."/>
            <person name="Kanesaki Y."/>
            <person name="Ishige T."/>
            <person name="Mura K."/>
            <person name="Hori T."/>
            <person name="Tamura T."/>
        </authorList>
    </citation>
    <scope>NUCLEOTIDE SEQUENCE [LARGE SCALE GENOMIC DNA]</scope>
    <source>
        <strain evidence="3 4">Ca-7</strain>
    </source>
</reference>
<dbReference type="OrthoDB" id="5419460at2759"/>
<dbReference type="GO" id="GO:0032185">
    <property type="term" value="P:septin cytoskeleton organization"/>
    <property type="evidence" value="ECO:0007669"/>
    <property type="project" value="TreeGrafter"/>
</dbReference>
<dbReference type="AlphaFoldDB" id="A0A4C2E5T9"/>
<dbReference type="GO" id="GO:0031505">
    <property type="term" value="P:fungal-type cell wall organization"/>
    <property type="evidence" value="ECO:0007669"/>
    <property type="project" value="TreeGrafter"/>
</dbReference>
<evidence type="ECO:0000313" key="4">
    <source>
        <dbReference type="Proteomes" id="UP000301737"/>
    </source>
</evidence>
<dbReference type="InterPro" id="IPR029196">
    <property type="entry name" value="HAPSTR1-like"/>
</dbReference>
<keyword evidence="2" id="KW-0472">Membrane</keyword>
<feature type="transmembrane region" description="Helical" evidence="2">
    <location>
        <begin position="310"/>
        <end position="329"/>
    </location>
</feature>
<accession>A0A4C2E5T9</accession>
<dbReference type="PANTHER" id="PTHR36414">
    <property type="entry name" value="PROTEIN SUR7"/>
    <property type="match status" value="1"/>
</dbReference>
<dbReference type="GO" id="GO:0006897">
    <property type="term" value="P:endocytosis"/>
    <property type="evidence" value="ECO:0007669"/>
    <property type="project" value="TreeGrafter"/>
</dbReference>
<dbReference type="Pfam" id="PF06687">
    <property type="entry name" value="SUR7"/>
    <property type="match status" value="1"/>
</dbReference>
<gene>
    <name evidence="3" type="ORF">ZYGM_003476</name>
</gene>
<comment type="caution">
    <text evidence="3">The sequence shown here is derived from an EMBL/GenBank/DDBJ whole genome shotgun (WGS) entry which is preliminary data.</text>
</comment>
<evidence type="ECO:0000313" key="3">
    <source>
        <dbReference type="EMBL" id="GCE99495.1"/>
    </source>
</evidence>
<name>A0A4C2E5T9_9SACH</name>
<dbReference type="GO" id="GO:0045121">
    <property type="term" value="C:membrane raft"/>
    <property type="evidence" value="ECO:0007669"/>
    <property type="project" value="TreeGrafter"/>
</dbReference>
<feature type="transmembrane region" description="Helical" evidence="2">
    <location>
        <begin position="280"/>
        <end position="304"/>
    </location>
</feature>
<evidence type="ECO:0000256" key="1">
    <source>
        <dbReference type="SAM" id="MobiDB-lite"/>
    </source>
</evidence>
<evidence type="ECO:0000256" key="2">
    <source>
        <dbReference type="SAM" id="Phobius"/>
    </source>
</evidence>
<feature type="region of interest" description="Disordered" evidence="1">
    <location>
        <begin position="133"/>
        <end position="152"/>
    </location>
</feature>
<dbReference type="GO" id="GO:0005886">
    <property type="term" value="C:plasma membrane"/>
    <property type="evidence" value="ECO:0007669"/>
    <property type="project" value="InterPro"/>
</dbReference>
<proteinExistence type="predicted"/>
<dbReference type="PANTHER" id="PTHR36414:SF1">
    <property type="entry name" value="PROTEIN SUR7"/>
    <property type="match status" value="1"/>
</dbReference>
<protein>
    <submittedName>
        <fullName evidence="3">Uncharacterized protein</fullName>
    </submittedName>
</protein>
<feature type="region of interest" description="Disordered" evidence="1">
    <location>
        <begin position="159"/>
        <end position="198"/>
    </location>
</feature>
<keyword evidence="2" id="KW-1133">Transmembrane helix</keyword>
<feature type="region of interest" description="Disordered" evidence="1">
    <location>
        <begin position="400"/>
        <end position="483"/>
    </location>
</feature>
<dbReference type="InterPro" id="IPR009571">
    <property type="entry name" value="SUR7/Rim9-like_fungi"/>
</dbReference>
<dbReference type="GO" id="GO:0005938">
    <property type="term" value="C:cell cortex"/>
    <property type="evidence" value="ECO:0007669"/>
    <property type="project" value="TreeGrafter"/>
</dbReference>
<keyword evidence="4" id="KW-1185">Reference proteome</keyword>
<dbReference type="EMBL" id="BIMX01000010">
    <property type="protein sequence ID" value="GCE99495.1"/>
    <property type="molecule type" value="Genomic_DNA"/>
</dbReference>
<feature type="compositionally biased region" description="Basic and acidic residues" evidence="1">
    <location>
        <begin position="421"/>
        <end position="441"/>
    </location>
</feature>
<organism evidence="3 4">
    <name type="scientific">Zygosaccharomyces mellis</name>
    <dbReference type="NCBI Taxonomy" id="42258"/>
    <lineage>
        <taxon>Eukaryota</taxon>
        <taxon>Fungi</taxon>
        <taxon>Dikarya</taxon>
        <taxon>Ascomycota</taxon>
        <taxon>Saccharomycotina</taxon>
        <taxon>Saccharomycetes</taxon>
        <taxon>Saccharomycetales</taxon>
        <taxon>Saccharomycetaceae</taxon>
        <taxon>Zygosaccharomyces</taxon>
    </lineage>
</organism>
<dbReference type="GO" id="GO:0030866">
    <property type="term" value="P:cortical actin cytoskeleton organization"/>
    <property type="evidence" value="ECO:0007669"/>
    <property type="project" value="TreeGrafter"/>
</dbReference>
<feature type="transmembrane region" description="Helical" evidence="2">
    <location>
        <begin position="350"/>
        <end position="378"/>
    </location>
</feature>
<feature type="compositionally biased region" description="Basic and acidic residues" evidence="1">
    <location>
        <begin position="165"/>
        <end position="195"/>
    </location>
</feature>
<sequence>MERLNTLGSSLPPEQPPTNQVIESLNSELSQEFKLAANAVTKLYRVSNERNSLLKHQGYLQCLEDILSIMGQNPSASTDAIHLWCLKQRNEMLSHGNGVSPDNSASMNPNKFDFNFDNPNVSNVNNTDISVPRFRLSNPPPSVEHTTTNYKPKKTRWIKRQPTWTKEDKVSREDDRTGDELRSLHCKPDSDKPQEYRGSNSYPISRFYWVEGDTSGIPHASNLTRWTYWGACSRSDGHTHCGGTLGPAYPISPVDNFGTETNVPHKFISSRSPLYYLSRLSFSFFWIALSFISTSFLIYAGSWVSHGVSYVTWVLTFVGCIFNILAVIFQTAASVMARDAFTDAHRHGKLGAALFGMAWASVFLCLVEITLVVATHFLGRTPDGKVAQDQENYDYEKAELPEVTGPSRRTTHPFRSIFSRPRRESGNEYHEDVNDEERVRNAESSYSAQPDVPNVVGDEYPEGHDANYPSVKRNQEADSLQSA</sequence>
<dbReference type="Proteomes" id="UP000301737">
    <property type="component" value="Unassembled WGS sequence"/>
</dbReference>
<keyword evidence="2" id="KW-0812">Transmembrane</keyword>